<dbReference type="EMBL" id="SCEB01008491">
    <property type="protein sequence ID" value="RXM91511.1"/>
    <property type="molecule type" value="Genomic_DNA"/>
</dbReference>
<dbReference type="AlphaFoldDB" id="A0A444UTL6"/>
<gene>
    <name evidence="2" type="ORF">EOD39_21103</name>
</gene>
<evidence type="ECO:0000313" key="2">
    <source>
        <dbReference type="EMBL" id="RXM91511.1"/>
    </source>
</evidence>
<keyword evidence="3" id="KW-1185">Reference proteome</keyword>
<proteinExistence type="predicted"/>
<protein>
    <submittedName>
        <fullName evidence="2">Uncharacterized protein</fullName>
    </submittedName>
</protein>
<dbReference type="Proteomes" id="UP000289886">
    <property type="component" value="Unassembled WGS sequence"/>
</dbReference>
<reference evidence="2 3" key="1">
    <citation type="submission" date="2019-01" db="EMBL/GenBank/DDBJ databases">
        <title>Draft Genome and Complete Hox-Cluster Characterization of the Sterlet Sturgeon (Acipenser ruthenus).</title>
        <authorList>
            <person name="Wei Q."/>
        </authorList>
    </citation>
    <scope>NUCLEOTIDE SEQUENCE [LARGE SCALE GENOMIC DNA]</scope>
    <source>
        <strain evidence="2">WHYD16114868_AA</strain>
        <tissue evidence="2">Blood</tissue>
    </source>
</reference>
<organism evidence="2 3">
    <name type="scientific">Acipenser ruthenus</name>
    <name type="common">Sterlet sturgeon</name>
    <dbReference type="NCBI Taxonomy" id="7906"/>
    <lineage>
        <taxon>Eukaryota</taxon>
        <taxon>Metazoa</taxon>
        <taxon>Chordata</taxon>
        <taxon>Craniata</taxon>
        <taxon>Vertebrata</taxon>
        <taxon>Euteleostomi</taxon>
        <taxon>Actinopterygii</taxon>
        <taxon>Chondrostei</taxon>
        <taxon>Acipenseriformes</taxon>
        <taxon>Acipenseridae</taxon>
        <taxon>Acipenser</taxon>
    </lineage>
</organism>
<name>A0A444UTL6_ACIRT</name>
<accession>A0A444UTL6</accession>
<feature type="region of interest" description="Disordered" evidence="1">
    <location>
        <begin position="46"/>
        <end position="67"/>
    </location>
</feature>
<evidence type="ECO:0000313" key="3">
    <source>
        <dbReference type="Proteomes" id="UP000289886"/>
    </source>
</evidence>
<sequence length="90" mass="9563">METRVVVVFPAQVLAMRRVRSGRTEGSKAPISRGSGAVSHPARFSAVGFSQEPRREGGSTVPNARRGHGCCYGPSRGLQCKSIRVQGAPL</sequence>
<comment type="caution">
    <text evidence="2">The sequence shown here is derived from an EMBL/GenBank/DDBJ whole genome shotgun (WGS) entry which is preliminary data.</text>
</comment>
<evidence type="ECO:0000256" key="1">
    <source>
        <dbReference type="SAM" id="MobiDB-lite"/>
    </source>
</evidence>